<dbReference type="InterPro" id="IPR011712">
    <property type="entry name" value="Sig_transdc_His_kin_sub3_dim/P"/>
</dbReference>
<proteinExistence type="predicted"/>
<dbReference type="Pfam" id="PF07495">
    <property type="entry name" value="Y_Y_Y"/>
    <property type="match status" value="1"/>
</dbReference>
<dbReference type="PANTHER" id="PTHR24421">
    <property type="entry name" value="NITRATE/NITRITE SENSOR PROTEIN NARX-RELATED"/>
    <property type="match status" value="1"/>
</dbReference>
<evidence type="ECO:0000256" key="3">
    <source>
        <dbReference type="ARBA" id="ARBA00023012"/>
    </source>
</evidence>
<dbReference type="RefSeq" id="WP_154377072.1">
    <property type="nucleotide sequence ID" value="NZ_WKJK01000006.1"/>
</dbReference>
<dbReference type="InterPro" id="IPR050482">
    <property type="entry name" value="Sensor_HK_TwoCompSys"/>
</dbReference>
<keyword evidence="5" id="KW-0732">Signal</keyword>
<dbReference type="InterPro" id="IPR015943">
    <property type="entry name" value="WD40/YVTN_repeat-like_dom_sf"/>
</dbReference>
<accession>A0A6I2KZS2</accession>
<dbReference type="CDD" id="cd16917">
    <property type="entry name" value="HATPase_UhpB-NarQ-NarX-like"/>
    <property type="match status" value="1"/>
</dbReference>
<organism evidence="7 8">
    <name type="scientific">Duganella guangzhouensis</name>
    <dbReference type="NCBI Taxonomy" id="2666084"/>
    <lineage>
        <taxon>Bacteria</taxon>
        <taxon>Pseudomonadati</taxon>
        <taxon>Pseudomonadota</taxon>
        <taxon>Betaproteobacteria</taxon>
        <taxon>Burkholderiales</taxon>
        <taxon>Oxalobacteraceae</taxon>
        <taxon>Telluria group</taxon>
        <taxon>Duganella</taxon>
    </lineage>
</organism>
<dbReference type="EMBL" id="WKJK01000006">
    <property type="protein sequence ID" value="MRW91052.1"/>
    <property type="molecule type" value="Genomic_DNA"/>
</dbReference>
<feature type="domain" description="Histidine kinase/HSP90-like ATPase" evidence="6">
    <location>
        <begin position="874"/>
        <end position="971"/>
    </location>
</feature>
<evidence type="ECO:0000313" key="7">
    <source>
        <dbReference type="EMBL" id="MRW91052.1"/>
    </source>
</evidence>
<dbReference type="PANTHER" id="PTHR24421:SF62">
    <property type="entry name" value="SENSORY TRANSDUCTION HISTIDINE KINASE"/>
    <property type="match status" value="1"/>
</dbReference>
<feature type="signal peptide" evidence="5">
    <location>
        <begin position="1"/>
        <end position="23"/>
    </location>
</feature>
<dbReference type="Gene3D" id="2.130.10.10">
    <property type="entry name" value="YVTN repeat-like/Quinoprotein amine dehydrogenase"/>
    <property type="match status" value="2"/>
</dbReference>
<keyword evidence="4" id="KW-0472">Membrane</keyword>
<dbReference type="SMART" id="SM00387">
    <property type="entry name" value="HATPase_c"/>
    <property type="match status" value="1"/>
</dbReference>
<keyword evidence="4" id="KW-1133">Transmembrane helix</keyword>
<evidence type="ECO:0000256" key="4">
    <source>
        <dbReference type="SAM" id="Phobius"/>
    </source>
</evidence>
<name>A0A6I2KZS2_9BURK</name>
<dbReference type="InterPro" id="IPR013783">
    <property type="entry name" value="Ig-like_fold"/>
</dbReference>
<feature type="chain" id="PRO_5026250465" evidence="5">
    <location>
        <begin position="24"/>
        <end position="973"/>
    </location>
</feature>
<evidence type="ECO:0000313" key="8">
    <source>
        <dbReference type="Proteomes" id="UP000433309"/>
    </source>
</evidence>
<dbReference type="AlphaFoldDB" id="A0A6I2KZS2"/>
<dbReference type="Proteomes" id="UP000433309">
    <property type="component" value="Unassembled WGS sequence"/>
</dbReference>
<evidence type="ECO:0000256" key="1">
    <source>
        <dbReference type="ARBA" id="ARBA00022679"/>
    </source>
</evidence>
<dbReference type="SUPFAM" id="SSF55874">
    <property type="entry name" value="ATPase domain of HSP90 chaperone/DNA topoisomerase II/histidine kinase"/>
    <property type="match status" value="1"/>
</dbReference>
<dbReference type="InterPro" id="IPR011123">
    <property type="entry name" value="Y_Y_Y"/>
</dbReference>
<dbReference type="Gene3D" id="1.20.5.1930">
    <property type="match status" value="1"/>
</dbReference>
<dbReference type="SUPFAM" id="SSF63829">
    <property type="entry name" value="Calcium-dependent phosphotriesterase"/>
    <property type="match status" value="2"/>
</dbReference>
<evidence type="ECO:0000259" key="6">
    <source>
        <dbReference type="SMART" id="SM00387"/>
    </source>
</evidence>
<dbReference type="GO" id="GO:0000155">
    <property type="term" value="F:phosphorelay sensor kinase activity"/>
    <property type="evidence" value="ECO:0007669"/>
    <property type="project" value="InterPro"/>
</dbReference>
<keyword evidence="4" id="KW-0812">Transmembrane</keyword>
<dbReference type="GO" id="GO:0046983">
    <property type="term" value="F:protein dimerization activity"/>
    <property type="evidence" value="ECO:0007669"/>
    <property type="project" value="InterPro"/>
</dbReference>
<keyword evidence="3" id="KW-0902">Two-component regulatory system</keyword>
<dbReference type="GO" id="GO:0016020">
    <property type="term" value="C:membrane"/>
    <property type="evidence" value="ECO:0007669"/>
    <property type="project" value="InterPro"/>
</dbReference>
<protein>
    <submittedName>
        <fullName evidence="7">Histidine kinase</fullName>
    </submittedName>
</protein>
<keyword evidence="1" id="KW-0808">Transferase</keyword>
<comment type="caution">
    <text evidence="7">The sequence shown here is derived from an EMBL/GenBank/DDBJ whole genome shotgun (WGS) entry which is preliminary data.</text>
</comment>
<gene>
    <name evidence="7" type="ORF">GJ699_13735</name>
</gene>
<evidence type="ECO:0000256" key="2">
    <source>
        <dbReference type="ARBA" id="ARBA00022777"/>
    </source>
</evidence>
<dbReference type="Pfam" id="PF02518">
    <property type="entry name" value="HATPase_c"/>
    <property type="match status" value="1"/>
</dbReference>
<dbReference type="Pfam" id="PF07730">
    <property type="entry name" value="HisKA_3"/>
    <property type="match status" value="1"/>
</dbReference>
<dbReference type="InterPro" id="IPR036890">
    <property type="entry name" value="HATPase_C_sf"/>
</dbReference>
<dbReference type="Gene3D" id="3.30.565.10">
    <property type="entry name" value="Histidine kinase-like ATPase, C-terminal domain"/>
    <property type="match status" value="1"/>
</dbReference>
<keyword evidence="2 7" id="KW-0418">Kinase</keyword>
<keyword evidence="8" id="KW-1185">Reference proteome</keyword>
<dbReference type="InterPro" id="IPR003594">
    <property type="entry name" value="HATPase_dom"/>
</dbReference>
<reference evidence="7 8" key="1">
    <citation type="submission" date="2019-11" db="EMBL/GenBank/DDBJ databases">
        <title>Novel species isolated from a subtropical stream in China.</title>
        <authorList>
            <person name="Lu H."/>
        </authorList>
    </citation>
    <scope>NUCLEOTIDE SEQUENCE [LARGE SCALE GENOMIC DNA]</scope>
    <source>
        <strain evidence="7 8">FT80W</strain>
    </source>
</reference>
<sequence length="973" mass="106708">MMPRVFTLLLFLIIAIQASRAEAARPLLTDYTHTAWTELDGAPSGSTRFAQGADGWLWIASPTGLYRFDGVRFEHADKVYGFPLQSSNLMAVTSASDGALWVGYRVGTVTVFRKNGAHTYMEDDGLNPVGVMHIAEAPDGGIWVAMRDGLAVLAPGAQRFEYLRGEAGLPPLGIFQVLFARDGTAWVGTNKGPFFRRKGEARFSPAYPRVTLVSLAEAPDGAIWGNDPDKHTYRISVADQPVPSQFESDGVLFDRHGTLWAKHPDRFERKLSIVSTGGPEQYLTKADNLSGLMPVTAFEDREGNLWLGTTRGVDRLRPNRLLTVDLPLRAPALVAGPGGTVWVGDYEGDLWRYNADGRLRREEPGAITASYAAPDGVLWLGGLEGVKRRDANGTVTLLPFPDHIKGLRVHALQQDGDGALWGSFSTNSVYKLVDGQWIRNGGLQGIPNTLTASMARDAAGRLWMGHVRSQISVVHGAELRRLGPEQGLKLGTILAMTADGDAMWVGGEQGVALYRAGRFVTLGGEHGEAFAGVSGIARLPNGELWLNGAEGLYRISAGEVRRWLGHSATAVAFARFNAQDGMQGHAQQWRPLPSLLYGSDGLLWFATSGSVGTVDPAHLRHNPLPPPVEVTGLHADGLRYGVAGTALLSLPKGTRDLQIDFTALSLSIPERVRLRYRLVGWDDAWKEAVGRREAYYTNLAPGKYRFEVIAANEDGVWNTKGAALDMKIPPTFVQSVWFKLLLAAACLLILYAAYVLRIRYLTQLIQERTAERMRIARTLHDTLLQSMQALLLSFDAHSRHLKEGTPERRRLDQTLNLAEQLLVEGRDQIMDLRTAVSPEVLSLTLEEFGKGLAEHRTHAFQMRVMGTPRKLRPGVHEEVYAIGREALFNASRYAEATRIELELEYSASAFVLRIRDNGRGLEEEVAIAGGKPGHWGLSGMRERAEGIGAQLEIASEMGSGIEITLTLPARRAY</sequence>
<dbReference type="Gene3D" id="2.60.40.10">
    <property type="entry name" value="Immunoglobulins"/>
    <property type="match status" value="1"/>
</dbReference>
<feature type="transmembrane region" description="Helical" evidence="4">
    <location>
        <begin position="736"/>
        <end position="756"/>
    </location>
</feature>
<evidence type="ECO:0000256" key="5">
    <source>
        <dbReference type="SAM" id="SignalP"/>
    </source>
</evidence>